<evidence type="ECO:0000313" key="2">
    <source>
        <dbReference type="Proteomes" id="UP001216801"/>
    </source>
</evidence>
<proteinExistence type="predicted"/>
<organism evidence="1 2">
    <name type="scientific">Bacillus paranthracis</name>
    <dbReference type="NCBI Taxonomy" id="2026186"/>
    <lineage>
        <taxon>Bacteria</taxon>
        <taxon>Bacillati</taxon>
        <taxon>Bacillota</taxon>
        <taxon>Bacilli</taxon>
        <taxon>Bacillales</taxon>
        <taxon>Bacillaceae</taxon>
        <taxon>Bacillus</taxon>
        <taxon>Bacillus cereus group</taxon>
    </lineage>
</organism>
<reference evidence="1" key="1">
    <citation type="submission" date="2023-03" db="EMBL/GenBank/DDBJ databases">
        <title>Genetic diversity of Bacillus cereus sensu lato isolates from Slovenia.</title>
        <authorList>
            <person name="Abdelli M."/>
        </authorList>
    </citation>
    <scope>NUCLEOTIDE SEQUENCE</scope>
    <source>
        <strain evidence="1">SIBC39</strain>
    </source>
</reference>
<evidence type="ECO:0000313" key="1">
    <source>
        <dbReference type="EMBL" id="MDG0952415.1"/>
    </source>
</evidence>
<sequence length="50" mass="5944">MMCYWRFEKLEDSVTKIVLTPVLTSGEEGDKKTDYRKVLTEEEFEVVIKE</sequence>
<dbReference type="EMBL" id="JARPRR010000004">
    <property type="protein sequence ID" value="MDG0952415.1"/>
    <property type="molecule type" value="Genomic_DNA"/>
</dbReference>
<dbReference type="AlphaFoldDB" id="A0AAJ1K702"/>
<name>A0AAJ1K702_9BACI</name>
<dbReference type="Proteomes" id="UP001216801">
    <property type="component" value="Unassembled WGS sequence"/>
</dbReference>
<comment type="caution">
    <text evidence="1">The sequence shown here is derived from an EMBL/GenBank/DDBJ whole genome shotgun (WGS) entry which is preliminary data.</text>
</comment>
<gene>
    <name evidence="1" type="ORF">P6U19_07395</name>
</gene>
<protein>
    <submittedName>
        <fullName evidence="1">Uncharacterized protein</fullName>
    </submittedName>
</protein>
<accession>A0AAJ1K702</accession>